<dbReference type="EC" id="2.3.1.48" evidence="1"/>
<dbReference type="GO" id="GO:0000139">
    <property type="term" value="C:Golgi membrane"/>
    <property type="evidence" value="ECO:0007669"/>
    <property type="project" value="TreeGrafter"/>
</dbReference>
<evidence type="ECO:0000256" key="8">
    <source>
        <dbReference type="ARBA" id="ARBA00026144"/>
    </source>
</evidence>
<dbReference type="PANTHER" id="PTHR14744">
    <property type="entry name" value="N-ALPHA-ACETYLTRANSFERASE 60"/>
    <property type="match status" value="1"/>
</dbReference>
<dbReference type="InterPro" id="IPR045141">
    <property type="entry name" value="NAA60-like"/>
</dbReference>
<dbReference type="CDD" id="cd04301">
    <property type="entry name" value="NAT_SF"/>
    <property type="match status" value="1"/>
</dbReference>
<evidence type="ECO:0000259" key="11">
    <source>
        <dbReference type="PROSITE" id="PS51186"/>
    </source>
</evidence>
<evidence type="ECO:0000256" key="6">
    <source>
        <dbReference type="ARBA" id="ARBA00025774"/>
    </source>
</evidence>
<accession>A0A7S2WS09</accession>
<keyword evidence="4" id="KW-0156">Chromatin regulator</keyword>
<name>A0A7S2WS09_9STRA</name>
<protein>
    <recommendedName>
        <fullName evidence="8">N-alpha-acetyltransferase 60</fullName>
        <ecNumber evidence="7">2.3.1.259</ecNumber>
        <ecNumber evidence="1">2.3.1.48</ecNumber>
    </recommendedName>
</protein>
<dbReference type="GO" id="GO:0120518">
    <property type="term" value="F:protein N-terminal-methionine acetyltransferase activity"/>
    <property type="evidence" value="ECO:0007669"/>
    <property type="project" value="UniProtKB-EC"/>
</dbReference>
<evidence type="ECO:0000256" key="2">
    <source>
        <dbReference type="ARBA" id="ARBA00022679"/>
    </source>
</evidence>
<evidence type="ECO:0000256" key="1">
    <source>
        <dbReference type="ARBA" id="ARBA00013184"/>
    </source>
</evidence>
<evidence type="ECO:0000313" key="13">
    <source>
        <dbReference type="EMBL" id="CAD9704684.1"/>
    </source>
</evidence>
<evidence type="ECO:0000313" key="12">
    <source>
        <dbReference type="EMBL" id="CAD9704683.1"/>
    </source>
</evidence>
<dbReference type="Pfam" id="PF00583">
    <property type="entry name" value="Acetyltransf_1"/>
    <property type="match status" value="1"/>
</dbReference>
<evidence type="ECO:0000256" key="7">
    <source>
        <dbReference type="ARBA" id="ARBA00026111"/>
    </source>
</evidence>
<sequence>MLMANGAIVAGSSDKDAALDACVVDGDSTSIPVNSCALVAGETVAESRAGGAVVDAGKAHLNGVFFQKLAPDDCAPLKCLHEICFPVHYNNRFYSDLAKGSYQGVELITRVSRKLNDVYMLSNLGPVECNIENSRLVGGITAQMKTLDPGDNEQPLLSQESFRLGYSKGCYILTLATDATCRRMGIGSSLLRYVLEMAKVDPCCGVVYLHVITYNTGAIQFYEGQGFVRVRTAVRFYKIKGEFYDSYLYALYLGDAKPAPKPRSLWDSIVDTVTNLFGSLFT</sequence>
<dbReference type="Gene3D" id="3.40.630.30">
    <property type="match status" value="1"/>
</dbReference>
<dbReference type="GO" id="GO:0004402">
    <property type="term" value="F:histone acetyltransferase activity"/>
    <property type="evidence" value="ECO:0007669"/>
    <property type="project" value="TreeGrafter"/>
</dbReference>
<comment type="catalytic activity">
    <reaction evidence="9">
        <text>L-lysyl-[protein] + acetyl-CoA = N(6)-acetyl-L-lysyl-[protein] + CoA + H(+)</text>
        <dbReference type="Rhea" id="RHEA:45948"/>
        <dbReference type="Rhea" id="RHEA-COMP:9752"/>
        <dbReference type="Rhea" id="RHEA-COMP:10731"/>
        <dbReference type="ChEBI" id="CHEBI:15378"/>
        <dbReference type="ChEBI" id="CHEBI:29969"/>
        <dbReference type="ChEBI" id="CHEBI:57287"/>
        <dbReference type="ChEBI" id="CHEBI:57288"/>
        <dbReference type="ChEBI" id="CHEBI:61930"/>
        <dbReference type="EC" id="2.3.1.48"/>
    </reaction>
</comment>
<proteinExistence type="inferred from homology"/>
<dbReference type="EC" id="2.3.1.259" evidence="7"/>
<dbReference type="EMBL" id="HBHK01025206">
    <property type="protein sequence ID" value="CAD9704686.1"/>
    <property type="molecule type" value="Transcribed_RNA"/>
</dbReference>
<keyword evidence="2" id="KW-0808">Transferase</keyword>
<comment type="similarity">
    <text evidence="6">Belongs to the acetyltransferase family. NAA60 subfamily.</text>
</comment>
<evidence type="ECO:0000256" key="3">
    <source>
        <dbReference type="ARBA" id="ARBA00022829"/>
    </source>
</evidence>
<dbReference type="SUPFAM" id="SSF55729">
    <property type="entry name" value="Acyl-CoA N-acyltransferases (Nat)"/>
    <property type="match status" value="1"/>
</dbReference>
<feature type="domain" description="N-acetyltransferase" evidence="11">
    <location>
        <begin position="64"/>
        <end position="254"/>
    </location>
</feature>
<dbReference type="EMBL" id="HBHK01025205">
    <property type="protein sequence ID" value="CAD9704684.1"/>
    <property type="molecule type" value="Transcribed_RNA"/>
</dbReference>
<organism evidence="14">
    <name type="scientific">Mucochytrium quahogii</name>
    <dbReference type="NCBI Taxonomy" id="96639"/>
    <lineage>
        <taxon>Eukaryota</taxon>
        <taxon>Sar</taxon>
        <taxon>Stramenopiles</taxon>
        <taxon>Bigyra</taxon>
        <taxon>Labyrinthulomycetes</taxon>
        <taxon>Thraustochytrida</taxon>
        <taxon>Thraustochytriidae</taxon>
        <taxon>Mucochytrium</taxon>
    </lineage>
</organism>
<comment type="catalytic activity">
    <reaction evidence="10">
        <text>N-terminal L-methionyl-[transmembrane protein] + acetyl-CoA = N-terminal N(alpha)-acetyl-L-methionyl-[transmembrane protein] + CoA + H(+)</text>
        <dbReference type="Rhea" id="RHEA:50604"/>
        <dbReference type="Rhea" id="RHEA-COMP:12745"/>
        <dbReference type="Rhea" id="RHEA-COMP:12746"/>
        <dbReference type="ChEBI" id="CHEBI:15378"/>
        <dbReference type="ChEBI" id="CHEBI:57287"/>
        <dbReference type="ChEBI" id="CHEBI:57288"/>
        <dbReference type="ChEBI" id="CHEBI:64731"/>
        <dbReference type="ChEBI" id="CHEBI:133414"/>
        <dbReference type="EC" id="2.3.1.259"/>
    </reaction>
</comment>
<reference evidence="14" key="1">
    <citation type="submission" date="2021-01" db="EMBL/GenBank/DDBJ databases">
        <authorList>
            <person name="Corre E."/>
            <person name="Pelletier E."/>
            <person name="Niang G."/>
            <person name="Scheremetjew M."/>
            <person name="Finn R."/>
            <person name="Kale V."/>
            <person name="Holt S."/>
            <person name="Cochrane G."/>
            <person name="Meng A."/>
            <person name="Brown T."/>
            <person name="Cohen L."/>
        </authorList>
    </citation>
    <scope>NUCLEOTIDE SEQUENCE</scope>
    <source>
        <strain evidence="14">NY070348D</strain>
    </source>
</reference>
<dbReference type="InterPro" id="IPR016181">
    <property type="entry name" value="Acyl_CoA_acyltransferase"/>
</dbReference>
<evidence type="ECO:0000256" key="10">
    <source>
        <dbReference type="ARBA" id="ARBA00048848"/>
    </source>
</evidence>
<dbReference type="PROSITE" id="PS51186">
    <property type="entry name" value="GNAT"/>
    <property type="match status" value="1"/>
</dbReference>
<evidence type="ECO:0000256" key="5">
    <source>
        <dbReference type="ARBA" id="ARBA00023315"/>
    </source>
</evidence>
<dbReference type="AlphaFoldDB" id="A0A7S2WS09"/>
<dbReference type="PANTHER" id="PTHR14744:SF15">
    <property type="entry name" value="N-ALPHA-ACETYLTRANSFERASE 60"/>
    <property type="match status" value="1"/>
</dbReference>
<evidence type="ECO:0000256" key="9">
    <source>
        <dbReference type="ARBA" id="ARBA00048017"/>
    </source>
</evidence>
<evidence type="ECO:0000313" key="14">
    <source>
        <dbReference type="EMBL" id="CAD9704686.1"/>
    </source>
</evidence>
<keyword evidence="3" id="KW-0159">Chromosome partition</keyword>
<gene>
    <name evidence="12" type="ORF">QSP1433_LOCUS15882</name>
    <name evidence="13" type="ORF">QSP1433_LOCUS15883</name>
    <name evidence="14" type="ORF">QSP1433_LOCUS15884</name>
</gene>
<dbReference type="InterPro" id="IPR000182">
    <property type="entry name" value="GNAT_dom"/>
</dbReference>
<dbReference type="GO" id="GO:0007059">
    <property type="term" value="P:chromosome segregation"/>
    <property type="evidence" value="ECO:0007669"/>
    <property type="project" value="UniProtKB-KW"/>
</dbReference>
<keyword evidence="5" id="KW-0012">Acyltransferase</keyword>
<evidence type="ECO:0000256" key="4">
    <source>
        <dbReference type="ARBA" id="ARBA00022853"/>
    </source>
</evidence>
<dbReference type="EMBL" id="HBHK01025204">
    <property type="protein sequence ID" value="CAD9704683.1"/>
    <property type="molecule type" value="Transcribed_RNA"/>
</dbReference>